<feature type="region of interest" description="Disordered" evidence="1">
    <location>
        <begin position="1"/>
        <end position="122"/>
    </location>
</feature>
<feature type="compositionally biased region" description="Basic and acidic residues" evidence="1">
    <location>
        <begin position="44"/>
        <end position="56"/>
    </location>
</feature>
<gene>
    <name evidence="2" type="ORF">MHUMG1_07962</name>
</gene>
<keyword evidence="3" id="KW-1185">Reference proteome</keyword>
<dbReference type="EMBL" id="JACEFI010000017">
    <property type="protein sequence ID" value="KAH0594123.1"/>
    <property type="molecule type" value="Genomic_DNA"/>
</dbReference>
<feature type="compositionally biased region" description="Basic and acidic residues" evidence="1">
    <location>
        <begin position="12"/>
        <end position="21"/>
    </location>
</feature>
<evidence type="ECO:0000313" key="2">
    <source>
        <dbReference type="EMBL" id="KAH0594123.1"/>
    </source>
</evidence>
<reference evidence="2 3" key="1">
    <citation type="submission" date="2020-07" db="EMBL/GenBank/DDBJ databases">
        <title>Metarhizium humberi genome.</title>
        <authorList>
            <person name="Lysoe E."/>
        </authorList>
    </citation>
    <scope>NUCLEOTIDE SEQUENCE [LARGE SCALE GENOMIC DNA]</scope>
    <source>
        <strain evidence="2 3">ESALQ1638</strain>
    </source>
</reference>
<name>A0A9P8S5D5_9HYPO</name>
<feature type="compositionally biased region" description="Basic residues" evidence="1">
    <location>
        <begin position="1"/>
        <end position="11"/>
    </location>
</feature>
<feature type="compositionally biased region" description="Basic residues" evidence="1">
    <location>
        <begin position="58"/>
        <end position="73"/>
    </location>
</feature>
<proteinExistence type="predicted"/>
<protein>
    <submittedName>
        <fullName evidence="2">Uncharacterized protein</fullName>
    </submittedName>
</protein>
<accession>A0A9P8S5D5</accession>
<sequence>MVKPQRHKCKRRPPDPDDLARHVSPLHPQEARQTHEPVAADAAQENHGKPGRDLLPGRKGHHLGPVRLGRKRLPVAEYHGNHKQRPGKVAQERHQPVQQHPGPGKTPLENSNRGELDTAVSRLSVAITAEGGKAAAP</sequence>
<organism evidence="2 3">
    <name type="scientific">Metarhizium humberi</name>
    <dbReference type="NCBI Taxonomy" id="2596975"/>
    <lineage>
        <taxon>Eukaryota</taxon>
        <taxon>Fungi</taxon>
        <taxon>Dikarya</taxon>
        <taxon>Ascomycota</taxon>
        <taxon>Pezizomycotina</taxon>
        <taxon>Sordariomycetes</taxon>
        <taxon>Hypocreomycetidae</taxon>
        <taxon>Hypocreales</taxon>
        <taxon>Clavicipitaceae</taxon>
        <taxon>Metarhizium</taxon>
    </lineage>
</organism>
<evidence type="ECO:0000313" key="3">
    <source>
        <dbReference type="Proteomes" id="UP000764110"/>
    </source>
</evidence>
<comment type="caution">
    <text evidence="2">The sequence shown here is derived from an EMBL/GenBank/DDBJ whole genome shotgun (WGS) entry which is preliminary data.</text>
</comment>
<dbReference type="Proteomes" id="UP000764110">
    <property type="component" value="Unassembled WGS sequence"/>
</dbReference>
<evidence type="ECO:0000256" key="1">
    <source>
        <dbReference type="SAM" id="MobiDB-lite"/>
    </source>
</evidence>
<dbReference type="AlphaFoldDB" id="A0A9P8S5D5"/>